<dbReference type="InterPro" id="IPR000210">
    <property type="entry name" value="BTB/POZ_dom"/>
</dbReference>
<evidence type="ECO:0000259" key="2">
    <source>
        <dbReference type="PROSITE" id="PS50097"/>
    </source>
</evidence>
<gene>
    <name evidence="3" type="ORF">LTR09_004880</name>
</gene>
<reference evidence="3" key="1">
    <citation type="submission" date="2023-04" db="EMBL/GenBank/DDBJ databases">
        <title>Black Yeasts Isolated from many extreme environments.</title>
        <authorList>
            <person name="Coleine C."/>
            <person name="Stajich J.E."/>
            <person name="Selbmann L."/>
        </authorList>
    </citation>
    <scope>NUCLEOTIDE SEQUENCE</scope>
    <source>
        <strain evidence="3">CCFEE 5312</strain>
    </source>
</reference>
<dbReference type="SMART" id="SM00225">
    <property type="entry name" value="BTB"/>
    <property type="match status" value="1"/>
</dbReference>
<dbReference type="EMBL" id="JAWDJX010000013">
    <property type="protein sequence ID" value="KAK3054102.1"/>
    <property type="molecule type" value="Genomic_DNA"/>
</dbReference>
<dbReference type="InterPro" id="IPR044784">
    <property type="entry name" value="At1g01640-like"/>
</dbReference>
<dbReference type="PROSITE" id="PS50097">
    <property type="entry name" value="BTB"/>
    <property type="match status" value="1"/>
</dbReference>
<sequence length="408" mass="45917">MLSGGFKESTEAHATIELHDELEPLQALLHWLYRSTYEDSFADDSKTSSAVKLYAVADKYDVPKLQQLAAERLKSLCEELKKPSDLVDVLRLLVDGKYVREDDFTLGETVLPAIVNNFGAVFKLDEFKKFVLEYPVWALPLLDMLVMGRPSITTSGGDAVLKFHVKSVTGMILLTSGRHTDLTVLCNGRNFRGHKVVFDAASPVFSKMLSDGLDGGCKEATHKYTTIELHDSLGAVQSLLTFMYEDKYDDKYRGHGSRLCFAVKVYAIANKYQIPELQRLATVMLESLYLDFTEIPEFIIMFSVVPKYTYLEDDTLLELFARAIVRNVKALWKSEEFRKVVEQNHMLQTKVLDSLALCQTTWGAENVPIVAPMSVLPSGERVVNLRFGRNGSTIRYSSTGEVASAKHW</sequence>
<dbReference type="CDD" id="cd18186">
    <property type="entry name" value="BTB_POZ_ZBTB_KLHL-like"/>
    <property type="match status" value="1"/>
</dbReference>
<comment type="caution">
    <text evidence="3">The sequence shown here is derived from an EMBL/GenBank/DDBJ whole genome shotgun (WGS) entry which is preliminary data.</text>
</comment>
<accession>A0AAJ0GDT3</accession>
<evidence type="ECO:0000256" key="1">
    <source>
        <dbReference type="ARBA" id="ARBA00002668"/>
    </source>
</evidence>
<name>A0AAJ0GDT3_9PEZI</name>
<protein>
    <recommendedName>
        <fullName evidence="2">BTB domain-containing protein</fullName>
    </recommendedName>
</protein>
<dbReference type="Pfam" id="PF00651">
    <property type="entry name" value="BTB"/>
    <property type="match status" value="1"/>
</dbReference>
<keyword evidence="4" id="KW-1185">Reference proteome</keyword>
<dbReference type="PANTHER" id="PTHR47274:SF1">
    <property type="entry name" value="BTB_POZ DOMAIN CONTAINING PROTEIN, EXPRESSED"/>
    <property type="match status" value="1"/>
</dbReference>
<dbReference type="AlphaFoldDB" id="A0AAJ0GDT3"/>
<dbReference type="Proteomes" id="UP001271007">
    <property type="component" value="Unassembled WGS sequence"/>
</dbReference>
<comment type="function">
    <text evidence="1">May act as a substrate-specific adapter of an E3 ubiquitin-protein ligase complex (CUL3-RBX1-BTB) which mediates the ubiquitination and subsequent proteasomal degradation of target proteins.</text>
</comment>
<dbReference type="InterPro" id="IPR011333">
    <property type="entry name" value="SKP1/BTB/POZ_sf"/>
</dbReference>
<dbReference type="SUPFAM" id="SSF54695">
    <property type="entry name" value="POZ domain"/>
    <property type="match status" value="1"/>
</dbReference>
<organism evidence="3 4">
    <name type="scientific">Extremus antarcticus</name>
    <dbReference type="NCBI Taxonomy" id="702011"/>
    <lineage>
        <taxon>Eukaryota</taxon>
        <taxon>Fungi</taxon>
        <taxon>Dikarya</taxon>
        <taxon>Ascomycota</taxon>
        <taxon>Pezizomycotina</taxon>
        <taxon>Dothideomycetes</taxon>
        <taxon>Dothideomycetidae</taxon>
        <taxon>Mycosphaerellales</taxon>
        <taxon>Extremaceae</taxon>
        <taxon>Extremus</taxon>
    </lineage>
</organism>
<evidence type="ECO:0000313" key="3">
    <source>
        <dbReference type="EMBL" id="KAK3054102.1"/>
    </source>
</evidence>
<dbReference type="Gene3D" id="3.30.710.10">
    <property type="entry name" value="Potassium Channel Kv1.1, Chain A"/>
    <property type="match status" value="2"/>
</dbReference>
<proteinExistence type="predicted"/>
<dbReference type="PANTHER" id="PTHR47274">
    <property type="entry name" value="BTB/POZ DOMAIN CONTAINING PROTEIN, EXPRESSED-RELATED"/>
    <property type="match status" value="1"/>
</dbReference>
<feature type="domain" description="BTB" evidence="2">
    <location>
        <begin position="180"/>
        <end position="252"/>
    </location>
</feature>
<evidence type="ECO:0000313" key="4">
    <source>
        <dbReference type="Proteomes" id="UP001271007"/>
    </source>
</evidence>